<sequence length="338" mass="39210">MLPSLKVAAEKNKPQLALKFLDKTKEWIGEIIRDVKEIVQSFQRPFYWSLHQCTLCKNMADCKEIVGTNVSSPEFIQELFPAAERTALLYHMSYLCLGGFPNLERLLRQRAIETQMLFGSSEALLMKCTGTSENLVKSLLPFLKVAVEKNNPELARNFLEKAKGWIEDIINDVKEIVTSDLHQKTYRYEWCCYQYFTSLSGFTGLMPSVTHLGEVQKCLSRIQHILLQLQKFWEKVGTQMDMLKKRTVAGEDCINYLEEMKEEFLESIKEAKEEWKKFGISCMKANQIFSVQSSQAYKFLEVSPSSLSKEEWQKEYESVKQKLEKIRPYTVSQNAITQ</sequence>
<evidence type="ECO:0000313" key="2">
    <source>
        <dbReference type="Proteomes" id="UP000290572"/>
    </source>
</evidence>
<evidence type="ECO:0000313" key="1">
    <source>
        <dbReference type="EMBL" id="RXN14874.1"/>
    </source>
</evidence>
<reference evidence="1 2" key="1">
    <citation type="submission" date="2018-03" db="EMBL/GenBank/DDBJ databases">
        <title>Draft genome sequence of Rohu Carp (Labeo rohita).</title>
        <authorList>
            <person name="Das P."/>
            <person name="Kushwaha B."/>
            <person name="Joshi C.G."/>
            <person name="Kumar D."/>
            <person name="Nagpure N.S."/>
            <person name="Sahoo L."/>
            <person name="Das S.P."/>
            <person name="Bit A."/>
            <person name="Patnaik S."/>
            <person name="Meher P.K."/>
            <person name="Jayasankar P."/>
            <person name="Koringa P.G."/>
            <person name="Patel N.V."/>
            <person name="Hinsu A.T."/>
            <person name="Kumar R."/>
            <person name="Pandey M."/>
            <person name="Agarwal S."/>
            <person name="Srivastava S."/>
            <person name="Singh M."/>
            <person name="Iquebal M.A."/>
            <person name="Jaiswal S."/>
            <person name="Angadi U.B."/>
            <person name="Kumar N."/>
            <person name="Raza M."/>
            <person name="Shah T.M."/>
            <person name="Rai A."/>
            <person name="Jena J.K."/>
        </authorList>
    </citation>
    <scope>NUCLEOTIDE SEQUENCE [LARGE SCALE GENOMIC DNA]</scope>
    <source>
        <strain evidence="1">DASCIFA01</strain>
        <tissue evidence="1">Testis</tissue>
    </source>
</reference>
<proteinExistence type="predicted"/>
<protein>
    <submittedName>
        <fullName evidence="1">Fibrinogen-and Ig-binding-like protein</fullName>
    </submittedName>
</protein>
<name>A0A498M6M3_LABRO</name>
<dbReference type="Proteomes" id="UP000290572">
    <property type="component" value="Unassembled WGS sequence"/>
</dbReference>
<dbReference type="EMBL" id="QBIY01012873">
    <property type="protein sequence ID" value="RXN14874.1"/>
    <property type="molecule type" value="Genomic_DNA"/>
</dbReference>
<comment type="caution">
    <text evidence="1">The sequence shown here is derived from an EMBL/GenBank/DDBJ whole genome shotgun (WGS) entry which is preliminary data.</text>
</comment>
<gene>
    <name evidence="1" type="ORF">ROHU_028499</name>
</gene>
<keyword evidence="2" id="KW-1185">Reference proteome</keyword>
<accession>A0A498M6M3</accession>
<organism evidence="1 2">
    <name type="scientific">Labeo rohita</name>
    <name type="common">Indian major carp</name>
    <name type="synonym">Cyprinus rohita</name>
    <dbReference type="NCBI Taxonomy" id="84645"/>
    <lineage>
        <taxon>Eukaryota</taxon>
        <taxon>Metazoa</taxon>
        <taxon>Chordata</taxon>
        <taxon>Craniata</taxon>
        <taxon>Vertebrata</taxon>
        <taxon>Euteleostomi</taxon>
        <taxon>Actinopterygii</taxon>
        <taxon>Neopterygii</taxon>
        <taxon>Teleostei</taxon>
        <taxon>Ostariophysi</taxon>
        <taxon>Cypriniformes</taxon>
        <taxon>Cyprinidae</taxon>
        <taxon>Labeoninae</taxon>
        <taxon>Labeonini</taxon>
        <taxon>Labeo</taxon>
    </lineage>
</organism>
<dbReference type="AlphaFoldDB" id="A0A498M6M3"/>